<dbReference type="AlphaFoldDB" id="A0A9D7F9Q0"/>
<protein>
    <submittedName>
        <fullName evidence="1">Uncharacterized protein</fullName>
    </submittedName>
</protein>
<accession>A0A9D7F9Q0</accession>
<evidence type="ECO:0000313" key="1">
    <source>
        <dbReference type="EMBL" id="MBK7424749.1"/>
    </source>
</evidence>
<evidence type="ECO:0000313" key="2">
    <source>
        <dbReference type="Proteomes" id="UP000886602"/>
    </source>
</evidence>
<comment type="caution">
    <text evidence="1">The sequence shown here is derived from an EMBL/GenBank/DDBJ whole genome shotgun (WGS) entry which is preliminary data.</text>
</comment>
<gene>
    <name evidence="1" type="ORF">IPJ48_17635</name>
</gene>
<organism evidence="1 2">
    <name type="scientific">Candidatus Propionivibrio dominans</name>
    <dbReference type="NCBI Taxonomy" id="2954373"/>
    <lineage>
        <taxon>Bacteria</taxon>
        <taxon>Pseudomonadati</taxon>
        <taxon>Pseudomonadota</taxon>
        <taxon>Betaproteobacteria</taxon>
        <taxon>Rhodocyclales</taxon>
        <taxon>Rhodocyclaceae</taxon>
        <taxon>Propionivibrio</taxon>
    </lineage>
</organism>
<reference evidence="1" key="1">
    <citation type="submission" date="2020-10" db="EMBL/GenBank/DDBJ databases">
        <title>Connecting structure to function with the recovery of over 1000 high-quality activated sludge metagenome-assembled genomes encoding full-length rRNA genes using long-read sequencing.</title>
        <authorList>
            <person name="Singleton C.M."/>
            <person name="Petriglieri F."/>
            <person name="Kristensen J.M."/>
            <person name="Kirkegaard R.H."/>
            <person name="Michaelsen T.Y."/>
            <person name="Andersen M.H."/>
            <person name="Karst S.M."/>
            <person name="Dueholm M.S."/>
            <person name="Nielsen P.H."/>
            <person name="Albertsen M."/>
        </authorList>
    </citation>
    <scope>NUCLEOTIDE SEQUENCE</scope>
    <source>
        <strain evidence="1">EsbW_18-Q3-R4-48_MAXAC.044</strain>
    </source>
</reference>
<sequence>MTTYLKDATLDGYCFYVLSNTNEDPAYDIILNNLLKIEIAPEMVLELLETIKQRNLAHTIALAAIDVTEGKKSFLELSSLITEHTDEAIVEENTFVSDNLEELYENHIKTRT</sequence>
<proteinExistence type="predicted"/>
<dbReference type="Proteomes" id="UP000886602">
    <property type="component" value="Unassembled WGS sequence"/>
</dbReference>
<name>A0A9D7F9Q0_9RHOO</name>
<dbReference type="EMBL" id="JADJNC010000046">
    <property type="protein sequence ID" value="MBK7424749.1"/>
    <property type="molecule type" value="Genomic_DNA"/>
</dbReference>